<proteinExistence type="predicted"/>
<dbReference type="EMBL" id="CAXKWB010027880">
    <property type="protein sequence ID" value="CAL4132697.1"/>
    <property type="molecule type" value="Genomic_DNA"/>
</dbReference>
<protein>
    <submittedName>
        <fullName evidence="1">Uncharacterized protein</fullName>
    </submittedName>
</protein>
<sequence>KSSRSKWVKGFVPKLLPEDNSFNSDIAVKVNDLNHRSLLASVWLSGVKQEPHLALGHGLISELVKADLQPDTWRTFTLQLYTGTKIQDHRGRALVALSCCERTLGTYTFTVDVMKIMDIRANMLGDVGTTSKVKARLHVRAYAIIDGKTEQKQEMPGTKLKPGNSKGVQEQVGWEAVFPSGCTTQFNVPKNKIKVTSIMLEMVGKARIRVSTREKDLGFIMMGPHHWFGGEDARTQHRPGGDTIAVPGDPLDSRLTHWGQTLTRMAKVEMWHRLQM</sequence>
<accession>A0AAV2RSB7</accession>
<keyword evidence="2" id="KW-1185">Reference proteome</keyword>
<reference evidence="1 2" key="1">
    <citation type="submission" date="2024-05" db="EMBL/GenBank/DDBJ databases">
        <authorList>
            <person name="Wallberg A."/>
        </authorList>
    </citation>
    <scope>NUCLEOTIDE SEQUENCE [LARGE SCALE GENOMIC DNA]</scope>
</reference>
<comment type="caution">
    <text evidence="1">The sequence shown here is derived from an EMBL/GenBank/DDBJ whole genome shotgun (WGS) entry which is preliminary data.</text>
</comment>
<feature type="non-terminal residue" evidence="1">
    <location>
        <position position="1"/>
    </location>
</feature>
<name>A0AAV2RSB7_MEGNR</name>
<dbReference type="Proteomes" id="UP001497623">
    <property type="component" value="Unassembled WGS sequence"/>
</dbReference>
<evidence type="ECO:0000313" key="2">
    <source>
        <dbReference type="Proteomes" id="UP001497623"/>
    </source>
</evidence>
<gene>
    <name evidence="1" type="ORF">MNOR_LOCUS27049</name>
</gene>
<organism evidence="1 2">
    <name type="scientific">Meganyctiphanes norvegica</name>
    <name type="common">Northern krill</name>
    <name type="synonym">Thysanopoda norvegica</name>
    <dbReference type="NCBI Taxonomy" id="48144"/>
    <lineage>
        <taxon>Eukaryota</taxon>
        <taxon>Metazoa</taxon>
        <taxon>Ecdysozoa</taxon>
        <taxon>Arthropoda</taxon>
        <taxon>Crustacea</taxon>
        <taxon>Multicrustacea</taxon>
        <taxon>Malacostraca</taxon>
        <taxon>Eumalacostraca</taxon>
        <taxon>Eucarida</taxon>
        <taxon>Euphausiacea</taxon>
        <taxon>Euphausiidae</taxon>
        <taxon>Meganyctiphanes</taxon>
    </lineage>
</organism>
<evidence type="ECO:0000313" key="1">
    <source>
        <dbReference type="EMBL" id="CAL4132697.1"/>
    </source>
</evidence>
<dbReference type="AlphaFoldDB" id="A0AAV2RSB7"/>